<dbReference type="InParanoid" id="K1W459"/>
<dbReference type="PRINTS" id="PR00080">
    <property type="entry name" value="SDRFAMILY"/>
</dbReference>
<protein>
    <recommendedName>
        <fullName evidence="4">Oxidoreductase</fullName>
    </recommendedName>
</protein>
<sequence length="269" mass="28492">MTVTASPNQLQGVAVVTGAGSGIGRATCKALVTRGVSAVTLVDLNEAGLQETQAQLQKINAEVKTLIVVCDVADESKVVDFHQRTVESFGRIDYGVNAAGIGLHAPFDECTSEQWDKVMNINERAVFLCIREQLRAMKKQDRLPARIEGRGQKGAIVSISSVLGYKGSPDIPSYITSKHAVIGMAKAAMRDVAKDGIRVNNVAPGFIDTPLTNNPRAGSLLAAATSPPFTPMARPGRPEEVADVIAFLLSEEASFVNGATWNVDGGFLG</sequence>
<dbReference type="SUPFAM" id="SSF51735">
    <property type="entry name" value="NAD(P)-binding Rossmann-fold domains"/>
    <property type="match status" value="1"/>
</dbReference>
<dbReference type="EMBL" id="AMBO01000244">
    <property type="protein sequence ID" value="EKD03633.1"/>
    <property type="molecule type" value="Genomic_DNA"/>
</dbReference>
<keyword evidence="3" id="KW-1185">Reference proteome</keyword>
<dbReference type="eggNOG" id="KOG0725">
    <property type="taxonomic scope" value="Eukaryota"/>
</dbReference>
<evidence type="ECO:0000313" key="3">
    <source>
        <dbReference type="Proteomes" id="UP000006757"/>
    </source>
</evidence>
<dbReference type="Pfam" id="PF13561">
    <property type="entry name" value="adh_short_C2"/>
    <property type="match status" value="1"/>
</dbReference>
<dbReference type="OMA" id="AQGWNIG"/>
<dbReference type="OrthoDB" id="498125at2759"/>
<dbReference type="STRING" id="1220162.K1W459"/>
<organism evidence="2 3">
    <name type="scientific">Trichosporon asahii var. asahii (strain CBS 8904)</name>
    <name type="common">Yeast</name>
    <dbReference type="NCBI Taxonomy" id="1220162"/>
    <lineage>
        <taxon>Eukaryota</taxon>
        <taxon>Fungi</taxon>
        <taxon>Dikarya</taxon>
        <taxon>Basidiomycota</taxon>
        <taxon>Agaricomycotina</taxon>
        <taxon>Tremellomycetes</taxon>
        <taxon>Trichosporonales</taxon>
        <taxon>Trichosporonaceae</taxon>
        <taxon>Trichosporon</taxon>
    </lineage>
</organism>
<comment type="similarity">
    <text evidence="1">Belongs to the short-chain dehydrogenases/reductases (SDR) family.</text>
</comment>
<comment type="caution">
    <text evidence="2">The sequence shown here is derived from an EMBL/GenBank/DDBJ whole genome shotgun (WGS) entry which is preliminary data.</text>
</comment>
<proteinExistence type="inferred from homology"/>
<dbReference type="InterPro" id="IPR002347">
    <property type="entry name" value="SDR_fam"/>
</dbReference>
<dbReference type="InterPro" id="IPR036291">
    <property type="entry name" value="NAD(P)-bd_dom_sf"/>
</dbReference>
<evidence type="ECO:0000256" key="1">
    <source>
        <dbReference type="ARBA" id="ARBA00006484"/>
    </source>
</evidence>
<dbReference type="Gene3D" id="3.40.50.720">
    <property type="entry name" value="NAD(P)-binding Rossmann-like Domain"/>
    <property type="match status" value="1"/>
</dbReference>
<evidence type="ECO:0000313" key="2">
    <source>
        <dbReference type="EMBL" id="EKD03633.1"/>
    </source>
</evidence>
<evidence type="ECO:0008006" key="4">
    <source>
        <dbReference type="Google" id="ProtNLM"/>
    </source>
</evidence>
<name>K1W459_TRIAC</name>
<dbReference type="Proteomes" id="UP000006757">
    <property type="component" value="Unassembled WGS sequence"/>
</dbReference>
<dbReference type="PRINTS" id="PR00081">
    <property type="entry name" value="GDHRDH"/>
</dbReference>
<dbReference type="GO" id="GO:0016616">
    <property type="term" value="F:oxidoreductase activity, acting on the CH-OH group of donors, NAD or NADP as acceptor"/>
    <property type="evidence" value="ECO:0007669"/>
    <property type="project" value="TreeGrafter"/>
</dbReference>
<dbReference type="AlphaFoldDB" id="K1W459"/>
<accession>K1W459</accession>
<reference evidence="2 3" key="1">
    <citation type="journal article" date="2012" name="Eukaryot. Cell">
        <title>Genome sequence of the Trichosporon asahii environmental strain CBS 8904.</title>
        <authorList>
            <person name="Yang R.Y."/>
            <person name="Li H.T."/>
            <person name="Zhu H."/>
            <person name="Zhou G.P."/>
            <person name="Wang M."/>
            <person name="Wang L."/>
        </authorList>
    </citation>
    <scope>NUCLEOTIDE SEQUENCE [LARGE SCALE GENOMIC DNA]</scope>
    <source>
        <strain evidence="2 3">CBS 8904</strain>
    </source>
</reference>
<dbReference type="PANTHER" id="PTHR42760">
    <property type="entry name" value="SHORT-CHAIN DEHYDROGENASES/REDUCTASES FAMILY MEMBER"/>
    <property type="match status" value="1"/>
</dbReference>
<dbReference type="CDD" id="cd05233">
    <property type="entry name" value="SDR_c"/>
    <property type="match status" value="1"/>
</dbReference>
<gene>
    <name evidence="2" type="ORF">A1Q2_02070</name>
</gene>
<dbReference type="FunFam" id="3.40.50.720:FF:000084">
    <property type="entry name" value="Short-chain dehydrogenase reductase"/>
    <property type="match status" value="1"/>
</dbReference>
<dbReference type="HOGENOM" id="CLU_010194_1_0_1"/>